<dbReference type="EMBL" id="GGEC01049848">
    <property type="protein sequence ID" value="MBX30332.1"/>
    <property type="molecule type" value="Transcribed_RNA"/>
</dbReference>
<dbReference type="PANTHER" id="PTHR19862">
    <property type="entry name" value="WD REPEAT-CONTAINING PROTEIN 48"/>
    <property type="match status" value="1"/>
</dbReference>
<accession>A0A2P2MJJ0</accession>
<dbReference type="InterPro" id="IPR001680">
    <property type="entry name" value="WD40_rpt"/>
</dbReference>
<proteinExistence type="predicted"/>
<dbReference type="InterPro" id="IPR015943">
    <property type="entry name" value="WD40/YVTN_repeat-like_dom_sf"/>
</dbReference>
<dbReference type="GO" id="GO:0043130">
    <property type="term" value="F:ubiquitin binding"/>
    <property type="evidence" value="ECO:0007669"/>
    <property type="project" value="TreeGrafter"/>
</dbReference>
<dbReference type="Pfam" id="PF00400">
    <property type="entry name" value="WD40"/>
    <property type="match status" value="2"/>
</dbReference>
<dbReference type="InterPro" id="IPR051246">
    <property type="entry name" value="WDR48"/>
</dbReference>
<reference evidence="1" key="1">
    <citation type="submission" date="2018-02" db="EMBL/GenBank/DDBJ databases">
        <title>Rhizophora mucronata_Transcriptome.</title>
        <authorList>
            <person name="Meera S.P."/>
            <person name="Sreeshan A."/>
            <person name="Augustine A."/>
        </authorList>
    </citation>
    <scope>NUCLEOTIDE SEQUENCE</scope>
    <source>
        <tissue evidence="1">Leaf</tissue>
    </source>
</reference>
<dbReference type="SUPFAM" id="SSF50978">
    <property type="entry name" value="WD40 repeat-like"/>
    <property type="match status" value="1"/>
</dbReference>
<dbReference type="Gene3D" id="2.130.10.10">
    <property type="entry name" value="YVTN repeat-like/Quinoprotein amine dehydrogenase"/>
    <property type="match status" value="1"/>
</dbReference>
<dbReference type="GO" id="GO:0000724">
    <property type="term" value="P:double-strand break repair via homologous recombination"/>
    <property type="evidence" value="ECO:0007669"/>
    <property type="project" value="TreeGrafter"/>
</dbReference>
<dbReference type="InterPro" id="IPR036322">
    <property type="entry name" value="WD40_repeat_dom_sf"/>
</dbReference>
<name>A0A2P2MJJ0_RHIMU</name>
<organism evidence="1">
    <name type="scientific">Rhizophora mucronata</name>
    <name type="common">Asiatic mangrove</name>
    <dbReference type="NCBI Taxonomy" id="61149"/>
    <lineage>
        <taxon>Eukaryota</taxon>
        <taxon>Viridiplantae</taxon>
        <taxon>Streptophyta</taxon>
        <taxon>Embryophyta</taxon>
        <taxon>Tracheophyta</taxon>
        <taxon>Spermatophyta</taxon>
        <taxon>Magnoliopsida</taxon>
        <taxon>eudicotyledons</taxon>
        <taxon>Gunneridae</taxon>
        <taxon>Pentapetalae</taxon>
        <taxon>rosids</taxon>
        <taxon>fabids</taxon>
        <taxon>Malpighiales</taxon>
        <taxon>Rhizophoraceae</taxon>
        <taxon>Rhizophora</taxon>
    </lineage>
</organism>
<protein>
    <submittedName>
        <fullName evidence="1">Uncharacterized protein</fullName>
    </submittedName>
</protein>
<dbReference type="PANTHER" id="PTHR19862:SF14">
    <property type="entry name" value="WD REPEAT-CONTAINING PROTEIN 48"/>
    <property type="match status" value="1"/>
</dbReference>
<sequence>MHRVGSAGNTSNSVRPRKEKRLTYVLSDADDTKHCAGVNCLAVLKSSASDRYDFLYTGSRDGTLKRWALDLDSATCSATFESHVDWVNDAVLAGDSTLVSCSSDTTLKAWNCLSDGVCTRTLRQHSDYVTCLAAAGKNVIFMANFHRFY</sequence>
<evidence type="ECO:0000313" key="1">
    <source>
        <dbReference type="EMBL" id="MBX30332.1"/>
    </source>
</evidence>
<dbReference type="AlphaFoldDB" id="A0A2P2MJJ0"/>
<dbReference type="SMART" id="SM00320">
    <property type="entry name" value="WD40"/>
    <property type="match status" value="2"/>
</dbReference>